<protein>
    <submittedName>
        <fullName evidence="8">DoxX family protein</fullName>
    </submittedName>
</protein>
<keyword evidence="6 7" id="KW-0472">Membrane</keyword>
<evidence type="ECO:0000256" key="5">
    <source>
        <dbReference type="ARBA" id="ARBA00022989"/>
    </source>
</evidence>
<dbReference type="EMBL" id="JAUKPO010000005">
    <property type="protein sequence ID" value="MDO1446958.1"/>
    <property type="molecule type" value="Genomic_DNA"/>
</dbReference>
<reference evidence="8" key="1">
    <citation type="submission" date="2023-07" db="EMBL/GenBank/DDBJ databases">
        <title>The genome sequence of Rhodocytophaga aerolata KACC 12507.</title>
        <authorList>
            <person name="Zhang X."/>
        </authorList>
    </citation>
    <scope>NUCLEOTIDE SEQUENCE</scope>
    <source>
        <strain evidence="8">KACC 12507</strain>
    </source>
</reference>
<dbReference type="Proteomes" id="UP001168528">
    <property type="component" value="Unassembled WGS sequence"/>
</dbReference>
<evidence type="ECO:0000256" key="6">
    <source>
        <dbReference type="ARBA" id="ARBA00023136"/>
    </source>
</evidence>
<keyword evidence="9" id="KW-1185">Reference proteome</keyword>
<accession>A0ABT8R4F0</accession>
<evidence type="ECO:0000256" key="7">
    <source>
        <dbReference type="SAM" id="Phobius"/>
    </source>
</evidence>
<comment type="similarity">
    <text evidence="2">Belongs to the DoxX family.</text>
</comment>
<evidence type="ECO:0000313" key="8">
    <source>
        <dbReference type="EMBL" id="MDO1446958.1"/>
    </source>
</evidence>
<dbReference type="InterPro" id="IPR051907">
    <property type="entry name" value="DoxX-like_oxidoreductase"/>
</dbReference>
<feature type="transmembrane region" description="Helical" evidence="7">
    <location>
        <begin position="72"/>
        <end position="98"/>
    </location>
</feature>
<keyword evidence="4 7" id="KW-0812">Transmembrane</keyword>
<keyword evidence="3" id="KW-1003">Cell membrane</keyword>
<evidence type="ECO:0000256" key="1">
    <source>
        <dbReference type="ARBA" id="ARBA00004651"/>
    </source>
</evidence>
<keyword evidence="5 7" id="KW-1133">Transmembrane helix</keyword>
<evidence type="ECO:0000256" key="2">
    <source>
        <dbReference type="ARBA" id="ARBA00006679"/>
    </source>
</evidence>
<dbReference type="InterPro" id="IPR032808">
    <property type="entry name" value="DoxX"/>
</dbReference>
<organism evidence="8 9">
    <name type="scientific">Rhodocytophaga aerolata</name>
    <dbReference type="NCBI Taxonomy" id="455078"/>
    <lineage>
        <taxon>Bacteria</taxon>
        <taxon>Pseudomonadati</taxon>
        <taxon>Bacteroidota</taxon>
        <taxon>Cytophagia</taxon>
        <taxon>Cytophagales</taxon>
        <taxon>Rhodocytophagaceae</taxon>
        <taxon>Rhodocytophaga</taxon>
    </lineage>
</organism>
<dbReference type="Pfam" id="PF07681">
    <property type="entry name" value="DoxX"/>
    <property type="match status" value="1"/>
</dbReference>
<comment type="subcellular location">
    <subcellularLocation>
        <location evidence="1">Cell membrane</location>
        <topology evidence="1">Multi-pass membrane protein</topology>
    </subcellularLocation>
</comment>
<dbReference type="PANTHER" id="PTHR33452:SF1">
    <property type="entry name" value="INNER MEMBRANE PROTEIN YPHA-RELATED"/>
    <property type="match status" value="1"/>
</dbReference>
<evidence type="ECO:0000256" key="4">
    <source>
        <dbReference type="ARBA" id="ARBA00022692"/>
    </source>
</evidence>
<evidence type="ECO:0000256" key="3">
    <source>
        <dbReference type="ARBA" id="ARBA00022475"/>
    </source>
</evidence>
<feature type="transmembrane region" description="Helical" evidence="7">
    <location>
        <begin position="110"/>
        <end position="130"/>
    </location>
</feature>
<proteinExistence type="inferred from homology"/>
<dbReference type="PANTHER" id="PTHR33452">
    <property type="entry name" value="OXIDOREDUCTASE CATD-RELATED"/>
    <property type="match status" value="1"/>
</dbReference>
<evidence type="ECO:0000313" key="9">
    <source>
        <dbReference type="Proteomes" id="UP001168528"/>
    </source>
</evidence>
<comment type="caution">
    <text evidence="8">The sequence shown here is derived from an EMBL/GenBank/DDBJ whole genome shotgun (WGS) entry which is preliminary data.</text>
</comment>
<feature type="transmembrane region" description="Helical" evidence="7">
    <location>
        <begin position="12"/>
        <end position="31"/>
    </location>
</feature>
<dbReference type="RefSeq" id="WP_302037761.1">
    <property type="nucleotide sequence ID" value="NZ_JAUKPO010000005.1"/>
</dbReference>
<sequence length="142" mass="16381">MFRQFFTSAPFWLNGLVLVRIFTGMLIMKYGKVLFSSSEMQGQFDFFENVIKFPAPYFLAYLAKGTEFFGGLFLALGLFTRLASLMLATTMFVATFIANNGKFWSDAEVSFMYMLLFLVFFFAGPGKWSLDYLLFDRKNNNL</sequence>
<name>A0ABT8R4F0_9BACT</name>
<gene>
    <name evidence="8" type="ORF">Q0590_11880</name>
</gene>